<dbReference type="Gene3D" id="3.40.50.1820">
    <property type="entry name" value="alpha/beta hydrolase"/>
    <property type="match status" value="1"/>
</dbReference>
<reference evidence="1 2" key="1">
    <citation type="submission" date="2019-08" db="EMBL/GenBank/DDBJ databases">
        <title>Deep-cultivation of Planctomycetes and their phenomic and genomic characterization uncovers novel biology.</title>
        <authorList>
            <person name="Wiegand S."/>
            <person name="Jogler M."/>
            <person name="Boedeker C."/>
            <person name="Pinto D."/>
            <person name="Vollmers J."/>
            <person name="Rivas-Marin E."/>
            <person name="Kohn T."/>
            <person name="Peeters S.H."/>
            <person name="Heuer A."/>
            <person name="Rast P."/>
            <person name="Oberbeckmann S."/>
            <person name="Bunk B."/>
            <person name="Jeske O."/>
            <person name="Meyerdierks A."/>
            <person name="Storesund J.E."/>
            <person name="Kallscheuer N."/>
            <person name="Luecker S."/>
            <person name="Lage O.M."/>
            <person name="Pohl T."/>
            <person name="Merkel B.J."/>
            <person name="Hornburger P."/>
            <person name="Mueller R.-W."/>
            <person name="Bruemmer F."/>
            <person name="Labrenz M."/>
            <person name="Spormann A.M."/>
            <person name="Op den Camp H."/>
            <person name="Overmann J."/>
            <person name="Amann R."/>
            <person name="Jetten M.S.M."/>
            <person name="Mascher T."/>
            <person name="Medema M.H."/>
            <person name="Devos D.P."/>
            <person name="Kaster A.-K."/>
            <person name="Ovreas L."/>
            <person name="Rohde M."/>
            <person name="Galperin M.Y."/>
            <person name="Jogler C."/>
        </authorList>
    </citation>
    <scope>NUCLEOTIDE SEQUENCE [LARGE SCALE GENOMIC DNA]</scope>
    <source>
        <strain evidence="1 2">UC8</strain>
    </source>
</reference>
<dbReference type="SUPFAM" id="SSF53474">
    <property type="entry name" value="alpha/beta-Hydrolases"/>
    <property type="match status" value="1"/>
</dbReference>
<name>A0A5B9QNS5_9BACT</name>
<evidence type="ECO:0000313" key="1">
    <source>
        <dbReference type="EMBL" id="QEG39310.1"/>
    </source>
</evidence>
<dbReference type="Proteomes" id="UP000325286">
    <property type="component" value="Chromosome"/>
</dbReference>
<protein>
    <recommendedName>
        <fullName evidence="3">Alpha/beta hydrolase family protein</fullName>
    </recommendedName>
</protein>
<proteinExistence type="predicted"/>
<gene>
    <name evidence="1" type="ORF">UC8_12750</name>
</gene>
<evidence type="ECO:0008006" key="3">
    <source>
        <dbReference type="Google" id="ProtNLM"/>
    </source>
</evidence>
<keyword evidence="2" id="KW-1185">Reference proteome</keyword>
<dbReference type="AlphaFoldDB" id="A0A5B9QNS5"/>
<dbReference type="KEGG" id="rul:UC8_12750"/>
<evidence type="ECO:0000313" key="2">
    <source>
        <dbReference type="Proteomes" id="UP000325286"/>
    </source>
</evidence>
<organism evidence="1 2">
    <name type="scientific">Roseimaritima ulvae</name>
    <dbReference type="NCBI Taxonomy" id="980254"/>
    <lineage>
        <taxon>Bacteria</taxon>
        <taxon>Pseudomonadati</taxon>
        <taxon>Planctomycetota</taxon>
        <taxon>Planctomycetia</taxon>
        <taxon>Pirellulales</taxon>
        <taxon>Pirellulaceae</taxon>
        <taxon>Roseimaritima</taxon>
    </lineage>
</organism>
<accession>A0A5B9QNS5</accession>
<dbReference type="EMBL" id="CP042914">
    <property type="protein sequence ID" value="QEG39310.1"/>
    <property type="molecule type" value="Genomic_DNA"/>
</dbReference>
<sequence>MCKAGPRLPRAGLCSKRCNLRANVAASAAARFRGFFTLHDNAAGERCIVCYGPGNANISRNAIASGSHIQAKRRFEMFAYGIRIACLLGLCLVSVDAVAQRPSAESGLPTKSEQPLLVPPVSQGLPRAGRRVAVTPPEYAATAVYHTIYLPQAWTADGEPLPIIFEYTGNRFPASGSTGEVKDAALGFGLSGGQYIWVALPYINPQGTANEVTWWGDQAATIGYAKTNVPRIIERYNANPQAVFLCGFSRGAIGVNYLGLHDDEIARLWTAFIAHDHFDGVRQWNTDWGSPLTLYRQTATQRLARVKGRPYWVSQNGDLAATESFVRSALEDVRSFRFDEVPVREILGDFPNQHALTGHTDRWPLLPSPNRDRIRNWMRQIVDASRKRIQE</sequence>
<dbReference type="InterPro" id="IPR029058">
    <property type="entry name" value="AB_hydrolase_fold"/>
</dbReference>